<gene>
    <name evidence="12" type="primary">galT</name>
    <name evidence="12" type="ORF">COT24_01600</name>
</gene>
<feature type="binding site" evidence="9">
    <location>
        <position position="45"/>
    </location>
    <ligand>
        <name>Zn(2+)</name>
        <dbReference type="ChEBI" id="CHEBI:29105"/>
    </ligand>
</feature>
<accession>A0A2H0YWJ0</accession>
<dbReference type="InterPro" id="IPR053177">
    <property type="entry name" value="ADP-glucose_phosphorylase"/>
</dbReference>
<organism evidence="12 13">
    <name type="scientific">Candidatus Kerfeldbacteria bacterium CG08_land_8_20_14_0_20_40_16</name>
    <dbReference type="NCBI Taxonomy" id="2014244"/>
    <lineage>
        <taxon>Bacteria</taxon>
        <taxon>Candidatus Kerfeldiibacteriota</taxon>
    </lineage>
</organism>
<reference evidence="12 13" key="1">
    <citation type="submission" date="2017-09" db="EMBL/GenBank/DDBJ databases">
        <title>Depth-based differentiation of microbial function through sediment-hosted aquifers and enrichment of novel symbionts in the deep terrestrial subsurface.</title>
        <authorList>
            <person name="Probst A.J."/>
            <person name="Ladd B."/>
            <person name="Jarett J.K."/>
            <person name="Geller-Mcgrath D.E."/>
            <person name="Sieber C.M."/>
            <person name="Emerson J.B."/>
            <person name="Anantharaman K."/>
            <person name="Thomas B.C."/>
            <person name="Malmstrom R."/>
            <person name="Stieglmeier M."/>
            <person name="Klingl A."/>
            <person name="Woyke T."/>
            <person name="Ryan C.M."/>
            <person name="Banfield J.F."/>
        </authorList>
    </citation>
    <scope>NUCLEOTIDE SEQUENCE [LARGE SCALE GENOMIC DNA]</scope>
    <source>
        <strain evidence="12">CG08_land_8_20_14_0_20_40_16</strain>
    </source>
</reference>
<evidence type="ECO:0000313" key="12">
    <source>
        <dbReference type="EMBL" id="PIS42806.1"/>
    </source>
</evidence>
<evidence type="ECO:0000256" key="3">
    <source>
        <dbReference type="ARBA" id="ARBA00022695"/>
    </source>
</evidence>
<dbReference type="GO" id="GO:0006012">
    <property type="term" value="P:galactose metabolic process"/>
    <property type="evidence" value="ECO:0007669"/>
    <property type="project" value="UniProtKB-UniRule"/>
</dbReference>
<evidence type="ECO:0000256" key="9">
    <source>
        <dbReference type="PIRSR" id="PIRSR000808-3"/>
    </source>
</evidence>
<feature type="active site" description="Tele-UMP-histidine intermediate" evidence="8">
    <location>
        <position position="153"/>
    </location>
</feature>
<evidence type="ECO:0000256" key="6">
    <source>
        <dbReference type="ARBA" id="ARBA00023277"/>
    </source>
</evidence>
<evidence type="ECO:0000256" key="2">
    <source>
        <dbReference type="ARBA" id="ARBA00022679"/>
    </source>
</evidence>
<keyword evidence="5 9" id="KW-0862">Zinc</keyword>
<dbReference type="NCBIfam" id="TIGR00209">
    <property type="entry name" value="galT_1"/>
    <property type="match status" value="1"/>
</dbReference>
<keyword evidence="4 9" id="KW-0479">Metal-binding</keyword>
<dbReference type="SUPFAM" id="SSF54197">
    <property type="entry name" value="HIT-like"/>
    <property type="match status" value="2"/>
</dbReference>
<evidence type="ECO:0000256" key="8">
    <source>
        <dbReference type="PIRSR" id="PIRSR000808-1"/>
    </source>
</evidence>
<comment type="similarity">
    <text evidence="1">Belongs to the galactose-1-phosphate uridylyltransferase type 1 family.</text>
</comment>
<comment type="caution">
    <text evidence="12">The sequence shown here is derived from an EMBL/GenBank/DDBJ whole genome shotgun (WGS) entry which is preliminary data.</text>
</comment>
<evidence type="ECO:0000256" key="1">
    <source>
        <dbReference type="ARBA" id="ARBA00010951"/>
    </source>
</evidence>
<dbReference type="Pfam" id="PF01087">
    <property type="entry name" value="GalP_UDP_transf"/>
    <property type="match status" value="1"/>
</dbReference>
<feature type="domain" description="Galactose-1-phosphate uridyl transferase C-terminal" evidence="11">
    <location>
        <begin position="172"/>
        <end position="267"/>
    </location>
</feature>
<keyword evidence="2 12" id="KW-0808">Transferase</keyword>
<keyword evidence="6" id="KW-0119">Carbohydrate metabolism</keyword>
<evidence type="ECO:0000256" key="4">
    <source>
        <dbReference type="ARBA" id="ARBA00022723"/>
    </source>
</evidence>
<evidence type="ECO:0000259" key="10">
    <source>
        <dbReference type="Pfam" id="PF01087"/>
    </source>
</evidence>
<sequence length="313" mass="36046">MASRTKPEIRKDYIQDKYVIIAPQRGKRPHDFEQIVSKVTETKKCVFCPENVEQDLIIRKYDGQGGSWSLLTLKNKFPAVTTDNPGAYGVQELIIETPDHATELEHLSAQQIKKLLDVYAERTYEISKDKKIEYILIFKNNGGRAGASIAHAHSQIFATAFLPPHLIDKSQRTQRYKLETGTCVYCDVIERERKSPRFVWEDEHVIVFTPYASIHNYEIWIMPKRHLDNVMVLNNAEKLSFATALKNVLQKIEKLNFPYNYYFHQVINDSDQHLYMKITPRGSVWAGVEIGSGVIINPIAPEEAAEFYRNGTK</sequence>
<evidence type="ECO:0000259" key="11">
    <source>
        <dbReference type="Pfam" id="PF02744"/>
    </source>
</evidence>
<dbReference type="GO" id="GO:0008108">
    <property type="term" value="F:UDP-glucose:hexose-1-phosphate uridylyltransferase activity"/>
    <property type="evidence" value="ECO:0007669"/>
    <property type="project" value="UniProtKB-UniRule"/>
</dbReference>
<dbReference type="EC" id="2.7.7.12" evidence="7"/>
<feature type="binding site" evidence="9">
    <location>
        <position position="48"/>
    </location>
    <ligand>
        <name>Zn(2+)</name>
        <dbReference type="ChEBI" id="CHEBI:29105"/>
    </ligand>
</feature>
<protein>
    <recommendedName>
        <fullName evidence="7">Galactose-1-phosphate uridylyltransferase</fullName>
        <ecNumber evidence="7">2.7.7.12</ecNumber>
    </recommendedName>
</protein>
<name>A0A2H0YWJ0_9BACT</name>
<proteinExistence type="inferred from homology"/>
<dbReference type="InterPro" id="IPR036265">
    <property type="entry name" value="HIT-like_sf"/>
</dbReference>
<dbReference type="PANTHER" id="PTHR42763">
    <property type="entry name" value="ADP-GLUCOSE PHOSPHORYLASE"/>
    <property type="match status" value="1"/>
</dbReference>
<feature type="binding site" evidence="9">
    <location>
        <position position="151"/>
    </location>
    <ligand>
        <name>Zn(2+)</name>
        <dbReference type="ChEBI" id="CHEBI:29105"/>
    </ligand>
</feature>
<dbReference type="InterPro" id="IPR001937">
    <property type="entry name" value="GalP_UDPtransf1"/>
</dbReference>
<dbReference type="InterPro" id="IPR005849">
    <property type="entry name" value="GalP_Utransf_N"/>
</dbReference>
<dbReference type="Pfam" id="PF02744">
    <property type="entry name" value="GalP_UDP_tr_C"/>
    <property type="match status" value="1"/>
</dbReference>
<dbReference type="PANTHER" id="PTHR42763:SF2">
    <property type="entry name" value="ADP-GLUCOSE PHOSPHORYLASE"/>
    <property type="match status" value="1"/>
</dbReference>
<comment type="cofactor">
    <cofactor evidence="9">
        <name>Zn(2+)</name>
        <dbReference type="ChEBI" id="CHEBI:29105"/>
    </cofactor>
    <text evidence="9">Binds 1 zinc ion per subunit.</text>
</comment>
<dbReference type="AlphaFoldDB" id="A0A2H0YWJ0"/>
<dbReference type="Gene3D" id="3.30.428.10">
    <property type="entry name" value="HIT-like"/>
    <property type="match status" value="2"/>
</dbReference>
<evidence type="ECO:0000256" key="5">
    <source>
        <dbReference type="ARBA" id="ARBA00022833"/>
    </source>
</evidence>
<dbReference type="Proteomes" id="UP000231542">
    <property type="component" value="Unassembled WGS sequence"/>
</dbReference>
<evidence type="ECO:0000256" key="7">
    <source>
        <dbReference type="NCBIfam" id="TIGR00209"/>
    </source>
</evidence>
<keyword evidence="3 12" id="KW-0548">Nucleotidyltransferase</keyword>
<feature type="binding site" evidence="9">
    <location>
        <position position="100"/>
    </location>
    <ligand>
        <name>Zn(2+)</name>
        <dbReference type="ChEBI" id="CHEBI:29105"/>
    </ligand>
</feature>
<evidence type="ECO:0000313" key="13">
    <source>
        <dbReference type="Proteomes" id="UP000231542"/>
    </source>
</evidence>
<feature type="domain" description="Galactose-1-phosphate uridyl transferase N-terminal" evidence="10">
    <location>
        <begin position="84"/>
        <end position="163"/>
    </location>
</feature>
<dbReference type="PIRSF" id="PIRSF000808">
    <property type="entry name" value="GalT"/>
    <property type="match status" value="1"/>
</dbReference>
<dbReference type="InterPro" id="IPR005850">
    <property type="entry name" value="GalP_Utransf_C"/>
</dbReference>
<dbReference type="EMBL" id="PEXU01000019">
    <property type="protein sequence ID" value="PIS42806.1"/>
    <property type="molecule type" value="Genomic_DNA"/>
</dbReference>
<dbReference type="GO" id="GO:0008270">
    <property type="term" value="F:zinc ion binding"/>
    <property type="evidence" value="ECO:0007669"/>
    <property type="project" value="InterPro"/>
</dbReference>